<sequence>MAQSQPISVDTVLSNLPQPQPQLQAPVESPAPAPSTPTAPASAQAPAPLRIAASAAPTTNRIPEQAMHKNRLQEYAQRSAIALPVYNTVNEGYQHAPKFRSTVLVDGATYTSPNTFPNRRAAEQDVAKLALECISKKIKEEGCSLINEDTVFCKSILNEFAVKMNLEMPTYKTIQSEGLLPVFVSSLVFDGIAYTGETGRNKKEAEQLAAQAVIRSLLGTSGFATILFEIIKSKTKLYAALNKVKDSNYSTQIIATCNVPTAAIPEASAGMHPSAAIPVASSGMHPTPASPGAIAVATAAAPEAIGEMHPTVGACGGMHPTTAAPGTNRVMHPAAAQGASTEMHSTAAAPGESTEMHSTAAAPRESTGMHSTAADPRASAGMNLPYHQFKIPKQELSTETVSLPISFVPPGLAEPLGVGPNPTNKRRKGKRKANKKLRTDSQLCVDAQPLTQAPPCSVTQ</sequence>
<dbReference type="EMBL" id="CM051404">
    <property type="protein sequence ID" value="KAJ4706935.1"/>
    <property type="molecule type" value="Genomic_DNA"/>
</dbReference>
<evidence type="ECO:0000313" key="1">
    <source>
        <dbReference type="EMBL" id="KAJ4706935.1"/>
    </source>
</evidence>
<reference evidence="1 2" key="1">
    <citation type="journal article" date="2023" name="Science">
        <title>Complex scaffold remodeling in plant triterpene biosynthesis.</title>
        <authorList>
            <person name="De La Pena R."/>
            <person name="Hodgson H."/>
            <person name="Liu J.C."/>
            <person name="Stephenson M.J."/>
            <person name="Martin A.C."/>
            <person name="Owen C."/>
            <person name="Harkess A."/>
            <person name="Leebens-Mack J."/>
            <person name="Jimenez L.E."/>
            <person name="Osbourn A."/>
            <person name="Sattely E.S."/>
        </authorList>
    </citation>
    <scope>NUCLEOTIDE SEQUENCE [LARGE SCALE GENOMIC DNA]</scope>
    <source>
        <strain evidence="2">cv. JPN11</strain>
        <tissue evidence="1">Leaf</tissue>
    </source>
</reference>
<proteinExistence type="predicted"/>
<gene>
    <name evidence="1" type="ORF">OWV82_020521</name>
</gene>
<organism evidence="1 2">
    <name type="scientific">Melia azedarach</name>
    <name type="common">Chinaberry tree</name>
    <dbReference type="NCBI Taxonomy" id="155640"/>
    <lineage>
        <taxon>Eukaryota</taxon>
        <taxon>Viridiplantae</taxon>
        <taxon>Streptophyta</taxon>
        <taxon>Embryophyta</taxon>
        <taxon>Tracheophyta</taxon>
        <taxon>Spermatophyta</taxon>
        <taxon>Magnoliopsida</taxon>
        <taxon>eudicotyledons</taxon>
        <taxon>Gunneridae</taxon>
        <taxon>Pentapetalae</taxon>
        <taxon>rosids</taxon>
        <taxon>malvids</taxon>
        <taxon>Sapindales</taxon>
        <taxon>Meliaceae</taxon>
        <taxon>Melia</taxon>
    </lineage>
</organism>
<comment type="caution">
    <text evidence="1">The sequence shown here is derived from an EMBL/GenBank/DDBJ whole genome shotgun (WGS) entry which is preliminary data.</text>
</comment>
<keyword evidence="2" id="KW-1185">Reference proteome</keyword>
<name>A0ACC1X9P3_MELAZ</name>
<dbReference type="Proteomes" id="UP001164539">
    <property type="component" value="Chromosome 11"/>
</dbReference>
<accession>A0ACC1X9P3</accession>
<evidence type="ECO:0000313" key="2">
    <source>
        <dbReference type="Proteomes" id="UP001164539"/>
    </source>
</evidence>
<protein>
    <submittedName>
        <fullName evidence="1">Double-stranded RNA-binding protein</fullName>
    </submittedName>
</protein>